<dbReference type="PROSITE" id="PS50404">
    <property type="entry name" value="GST_NTER"/>
    <property type="match status" value="1"/>
</dbReference>
<dbReference type="InterPro" id="IPR004045">
    <property type="entry name" value="Glutathione_S-Trfase_N"/>
</dbReference>
<dbReference type="AlphaFoldDB" id="A0A2S5D1I5"/>
<dbReference type="RefSeq" id="WP_103976889.1">
    <property type="nucleotide sequence ID" value="NZ_PGLV01000001.1"/>
</dbReference>
<keyword evidence="3" id="KW-1185">Reference proteome</keyword>
<proteinExistence type="predicted"/>
<dbReference type="Gene3D" id="3.40.30.10">
    <property type="entry name" value="Glutaredoxin"/>
    <property type="match status" value="1"/>
</dbReference>
<dbReference type="InterPro" id="IPR036282">
    <property type="entry name" value="Glutathione-S-Trfase_C_sf"/>
</dbReference>
<dbReference type="Proteomes" id="UP000237319">
    <property type="component" value="Unassembled WGS sequence"/>
</dbReference>
<sequence>MLYLIIGDKQFSSWSMRASIILKEKKVPYKELIAGLDWPIKFSENGIIPINEKDEYDLPKEPASGCGCQLTQLIKMDPTNLIKGSIVEHLPRVPILIDTDTNVVICDVLAISEYLEEKYPSYPSLLSSDIKKRSDIRVFSSHIHADLLPLMSGISYSHSFRNPGGHAIDEETKNQIEETITLLEKSIQRKMSNNWEGDFLFGAFSLADAMFAPIAQQFKGWEIEIEDTETQRYLENLLNRYSIYTYLQDAKKPYELLHSSPKNSYTWVSRHYRYWPEIGMIHNISTSVYHILDDISKYMFELAYEGKSNEEIIDHLVEVYDVDYDIAKQDVLDLFRQIHPSNIVANNFSEITL</sequence>
<evidence type="ECO:0000313" key="3">
    <source>
        <dbReference type="Proteomes" id="UP000237319"/>
    </source>
</evidence>
<dbReference type="GO" id="GO:0016034">
    <property type="term" value="F:maleylacetoacetate isomerase activity"/>
    <property type="evidence" value="ECO:0007669"/>
    <property type="project" value="TreeGrafter"/>
</dbReference>
<organism evidence="2 3">
    <name type="scientific">Lysinibacillus sphaericus</name>
    <name type="common">Bacillus sphaericus</name>
    <dbReference type="NCBI Taxonomy" id="1421"/>
    <lineage>
        <taxon>Bacteria</taxon>
        <taxon>Bacillati</taxon>
        <taxon>Bacillota</taxon>
        <taxon>Bacilli</taxon>
        <taxon>Bacillales</taxon>
        <taxon>Bacillaceae</taxon>
        <taxon>Lysinibacillus</taxon>
    </lineage>
</organism>
<comment type="caution">
    <text evidence="2">The sequence shown here is derived from an EMBL/GenBank/DDBJ whole genome shotgun (WGS) entry which is preliminary data.</text>
</comment>
<evidence type="ECO:0000259" key="1">
    <source>
        <dbReference type="PROSITE" id="PS50404"/>
    </source>
</evidence>
<dbReference type="Gene3D" id="1.20.1050.10">
    <property type="match status" value="1"/>
</dbReference>
<dbReference type="Pfam" id="PF05402">
    <property type="entry name" value="PqqD"/>
    <property type="match status" value="1"/>
</dbReference>
<protein>
    <recommendedName>
        <fullName evidence="1">GST N-terminal domain-containing protein</fullName>
    </recommendedName>
</protein>
<accession>A0A2S5D1I5</accession>
<dbReference type="EMBL" id="PGLV01000001">
    <property type="protein sequence ID" value="POZ56852.1"/>
    <property type="molecule type" value="Genomic_DNA"/>
</dbReference>
<gene>
    <name evidence="2" type="ORF">LYSIN_01635</name>
</gene>
<dbReference type="SUPFAM" id="SSF47616">
    <property type="entry name" value="GST C-terminal domain-like"/>
    <property type="match status" value="1"/>
</dbReference>
<reference evidence="2 3" key="1">
    <citation type="submission" date="2017-11" db="EMBL/GenBank/DDBJ databases">
        <title>Genome sequence of Lysinibacillus sphaericus, a lignin-degrading bacteria isolated from municipal solid waste soil.</title>
        <authorList>
            <person name="Persinoti G.F."/>
            <person name="Paixao D.A."/>
            <person name="Bugg T.D."/>
            <person name="Squina F.M."/>
        </authorList>
    </citation>
    <scope>NUCLEOTIDE SEQUENCE [LARGE SCALE GENOMIC DNA]</scope>
    <source>
        <strain evidence="2 3">A1</strain>
    </source>
</reference>
<evidence type="ECO:0000313" key="2">
    <source>
        <dbReference type="EMBL" id="POZ56852.1"/>
    </source>
</evidence>
<dbReference type="GO" id="GO:0004364">
    <property type="term" value="F:glutathione transferase activity"/>
    <property type="evidence" value="ECO:0007669"/>
    <property type="project" value="TreeGrafter"/>
</dbReference>
<dbReference type="GO" id="GO:0006749">
    <property type="term" value="P:glutathione metabolic process"/>
    <property type="evidence" value="ECO:0007669"/>
    <property type="project" value="TreeGrafter"/>
</dbReference>
<name>A0A2S5D1I5_LYSSH</name>
<dbReference type="InterPro" id="IPR008792">
    <property type="entry name" value="PQQD"/>
</dbReference>
<dbReference type="Pfam" id="PF13409">
    <property type="entry name" value="GST_N_2"/>
    <property type="match status" value="1"/>
</dbReference>
<dbReference type="PANTHER" id="PTHR42673:SF4">
    <property type="entry name" value="MALEYLACETOACETATE ISOMERASE"/>
    <property type="match status" value="1"/>
</dbReference>
<dbReference type="PANTHER" id="PTHR42673">
    <property type="entry name" value="MALEYLACETOACETATE ISOMERASE"/>
    <property type="match status" value="1"/>
</dbReference>
<feature type="domain" description="GST N-terminal" evidence="1">
    <location>
        <begin position="2"/>
        <end position="123"/>
    </location>
</feature>
<dbReference type="GO" id="GO:0006559">
    <property type="term" value="P:L-phenylalanine catabolic process"/>
    <property type="evidence" value="ECO:0007669"/>
    <property type="project" value="TreeGrafter"/>
</dbReference>